<keyword evidence="3" id="KW-1185">Reference proteome</keyword>
<feature type="transmembrane region" description="Helical" evidence="1">
    <location>
        <begin position="128"/>
        <end position="150"/>
    </location>
</feature>
<accession>A0ABW6WS05</accession>
<gene>
    <name evidence="2" type="ORF">ACFY35_42145</name>
</gene>
<keyword evidence="1" id="KW-0472">Membrane</keyword>
<dbReference type="Proteomes" id="UP001602245">
    <property type="component" value="Unassembled WGS sequence"/>
</dbReference>
<keyword evidence="1" id="KW-0812">Transmembrane</keyword>
<comment type="caution">
    <text evidence="2">The sequence shown here is derived from an EMBL/GenBank/DDBJ whole genome shotgun (WGS) entry which is preliminary data.</text>
</comment>
<organism evidence="2 3">
    <name type="scientific">Paractinoplanes globisporus</name>
    <dbReference type="NCBI Taxonomy" id="113565"/>
    <lineage>
        <taxon>Bacteria</taxon>
        <taxon>Bacillati</taxon>
        <taxon>Actinomycetota</taxon>
        <taxon>Actinomycetes</taxon>
        <taxon>Micromonosporales</taxon>
        <taxon>Micromonosporaceae</taxon>
        <taxon>Paractinoplanes</taxon>
    </lineage>
</organism>
<sequence length="189" mass="21100">MGRRRFPRRPVQRLPLDPRSARLARRYLRVEPWASPARLAALLTLTTVDIVDRSAPTLPIWIVVWLGVIVSSTPRLNGVLPRQSPYRTAAGDLRVPDVPIEVAKQWVEQNPGVIPTVEPDPRPRSRRWYATSSAVLLISAIVLFTVLANNGREDSLLVRAAVLSLFFVGIATASRMLPRGYIRVGHDDS</sequence>
<dbReference type="EMBL" id="JBIAZU010000008">
    <property type="protein sequence ID" value="MFF5296077.1"/>
    <property type="molecule type" value="Genomic_DNA"/>
</dbReference>
<evidence type="ECO:0000256" key="1">
    <source>
        <dbReference type="SAM" id="Phobius"/>
    </source>
</evidence>
<protein>
    <submittedName>
        <fullName evidence="2">Uncharacterized protein</fullName>
    </submittedName>
</protein>
<reference evidence="2 3" key="1">
    <citation type="submission" date="2024-10" db="EMBL/GenBank/DDBJ databases">
        <title>The Natural Products Discovery Center: Release of the First 8490 Sequenced Strains for Exploring Actinobacteria Biosynthetic Diversity.</title>
        <authorList>
            <person name="Kalkreuter E."/>
            <person name="Kautsar S.A."/>
            <person name="Yang D."/>
            <person name="Bader C.D."/>
            <person name="Teijaro C.N."/>
            <person name="Fluegel L."/>
            <person name="Davis C.M."/>
            <person name="Simpson J.R."/>
            <person name="Lauterbach L."/>
            <person name="Steele A.D."/>
            <person name="Gui C."/>
            <person name="Meng S."/>
            <person name="Li G."/>
            <person name="Viehrig K."/>
            <person name="Ye F."/>
            <person name="Su P."/>
            <person name="Kiefer A.F."/>
            <person name="Nichols A."/>
            <person name="Cepeda A.J."/>
            <person name="Yan W."/>
            <person name="Fan B."/>
            <person name="Jiang Y."/>
            <person name="Adhikari A."/>
            <person name="Zheng C.-J."/>
            <person name="Schuster L."/>
            <person name="Cowan T.M."/>
            <person name="Smanski M.J."/>
            <person name="Chevrette M.G."/>
            <person name="De Carvalho L.P.S."/>
            <person name="Shen B."/>
        </authorList>
    </citation>
    <scope>NUCLEOTIDE SEQUENCE [LARGE SCALE GENOMIC DNA]</scope>
    <source>
        <strain evidence="2 3">NPDC000087</strain>
    </source>
</reference>
<evidence type="ECO:0000313" key="3">
    <source>
        <dbReference type="Proteomes" id="UP001602245"/>
    </source>
</evidence>
<keyword evidence="1" id="KW-1133">Transmembrane helix</keyword>
<name>A0ABW6WS05_9ACTN</name>
<feature type="transmembrane region" description="Helical" evidence="1">
    <location>
        <begin position="156"/>
        <end position="173"/>
    </location>
</feature>
<proteinExistence type="predicted"/>
<dbReference type="RefSeq" id="WP_157296827.1">
    <property type="nucleotide sequence ID" value="NZ_JBIAZU010000008.1"/>
</dbReference>
<evidence type="ECO:0000313" key="2">
    <source>
        <dbReference type="EMBL" id="MFF5296077.1"/>
    </source>
</evidence>